<feature type="compositionally biased region" description="Pro residues" evidence="1">
    <location>
        <begin position="133"/>
        <end position="142"/>
    </location>
</feature>
<keyword evidence="2" id="KW-1133">Transmembrane helix</keyword>
<keyword evidence="2" id="KW-0472">Membrane</keyword>
<feature type="region of interest" description="Disordered" evidence="1">
    <location>
        <begin position="112"/>
        <end position="142"/>
    </location>
</feature>
<organism evidence="3 4">
    <name type="scientific">Pseudonocardia benzenivorans</name>
    <dbReference type="NCBI Taxonomy" id="228005"/>
    <lineage>
        <taxon>Bacteria</taxon>
        <taxon>Bacillati</taxon>
        <taxon>Actinomycetota</taxon>
        <taxon>Actinomycetes</taxon>
        <taxon>Pseudonocardiales</taxon>
        <taxon>Pseudonocardiaceae</taxon>
        <taxon>Pseudonocardia</taxon>
    </lineage>
</organism>
<name>A0ABW3VEU8_9PSEU</name>
<feature type="transmembrane region" description="Helical" evidence="2">
    <location>
        <begin position="47"/>
        <end position="64"/>
    </location>
</feature>
<feature type="transmembrane region" description="Helical" evidence="2">
    <location>
        <begin position="70"/>
        <end position="89"/>
    </location>
</feature>
<dbReference type="RefSeq" id="WP_013673801.1">
    <property type="nucleotide sequence ID" value="NZ_BAABKS010000066.1"/>
</dbReference>
<gene>
    <name evidence="3" type="ORF">ACFQ34_05615</name>
</gene>
<keyword evidence="4" id="KW-1185">Reference proteome</keyword>
<keyword evidence="2" id="KW-0812">Transmembrane</keyword>
<evidence type="ECO:0000313" key="4">
    <source>
        <dbReference type="Proteomes" id="UP001597182"/>
    </source>
</evidence>
<dbReference type="EMBL" id="JBHTMB010000039">
    <property type="protein sequence ID" value="MFD1232754.1"/>
    <property type="molecule type" value="Genomic_DNA"/>
</dbReference>
<evidence type="ECO:0000256" key="1">
    <source>
        <dbReference type="SAM" id="MobiDB-lite"/>
    </source>
</evidence>
<proteinExistence type="predicted"/>
<dbReference type="InterPro" id="IPR035197">
    <property type="entry name" value="DUF5313"/>
</dbReference>
<dbReference type="Pfam" id="PF17240">
    <property type="entry name" value="DUF5313"/>
    <property type="match status" value="1"/>
</dbReference>
<sequence>MSGKPRRPGPFRWLLYTFGAGLPPEYRDWVLHDVTARTWQLRHLGRTAIQIAPVAVLLFVLIPGQAWVRALAVLAGLILGFFYSVAYMYETAEHRAVKAGWPLGTAAGVRNEDRAEELAADRERYNQRWRTETPPPNELPPG</sequence>
<feature type="compositionally biased region" description="Basic and acidic residues" evidence="1">
    <location>
        <begin position="112"/>
        <end position="131"/>
    </location>
</feature>
<comment type="caution">
    <text evidence="3">The sequence shown here is derived from an EMBL/GenBank/DDBJ whole genome shotgun (WGS) entry which is preliminary data.</text>
</comment>
<protein>
    <submittedName>
        <fullName evidence="3">DUF5313 family protein</fullName>
    </submittedName>
</protein>
<evidence type="ECO:0000313" key="3">
    <source>
        <dbReference type="EMBL" id="MFD1232754.1"/>
    </source>
</evidence>
<dbReference type="Proteomes" id="UP001597182">
    <property type="component" value="Unassembled WGS sequence"/>
</dbReference>
<accession>A0ABW3VEU8</accession>
<evidence type="ECO:0000256" key="2">
    <source>
        <dbReference type="SAM" id="Phobius"/>
    </source>
</evidence>
<reference evidence="4" key="1">
    <citation type="journal article" date="2019" name="Int. J. Syst. Evol. Microbiol.">
        <title>The Global Catalogue of Microorganisms (GCM) 10K type strain sequencing project: providing services to taxonomists for standard genome sequencing and annotation.</title>
        <authorList>
            <consortium name="The Broad Institute Genomics Platform"/>
            <consortium name="The Broad Institute Genome Sequencing Center for Infectious Disease"/>
            <person name="Wu L."/>
            <person name="Ma J."/>
        </authorList>
    </citation>
    <scope>NUCLEOTIDE SEQUENCE [LARGE SCALE GENOMIC DNA]</scope>
    <source>
        <strain evidence="4">CCUG 49018</strain>
    </source>
</reference>